<accession>A0ABS5WEP6</accession>
<comment type="caution">
    <text evidence="3">The sequence shown here is derived from an EMBL/GenBank/DDBJ whole genome shotgun (WGS) entry which is preliminary data.</text>
</comment>
<reference evidence="4" key="1">
    <citation type="submission" date="2023-07" db="EMBL/GenBank/DDBJ databases">
        <title>Zobellia barbeyronii sp. nov., a new marine flavobacterium, isolated from green and red algae.</title>
        <authorList>
            <person name="Nedashkovskaya O.I."/>
            <person name="Otstavnykh N."/>
            <person name="Zhukova N."/>
            <person name="Guzev K."/>
            <person name="Chausova V."/>
            <person name="Tekutyeva L."/>
            <person name="Mikhailov V."/>
            <person name="Isaeva M."/>
        </authorList>
    </citation>
    <scope>NUCLEOTIDE SEQUENCE [LARGE SCALE GENOMIC DNA]</scope>
    <source>
        <strain evidence="4">KMM 6746</strain>
    </source>
</reference>
<organism evidence="3 4">
    <name type="scientific">Zobellia barbeyronii</name>
    <dbReference type="NCBI Taxonomy" id="2748009"/>
    <lineage>
        <taxon>Bacteria</taxon>
        <taxon>Pseudomonadati</taxon>
        <taxon>Bacteroidota</taxon>
        <taxon>Flavobacteriia</taxon>
        <taxon>Flavobacteriales</taxon>
        <taxon>Flavobacteriaceae</taxon>
        <taxon>Zobellia</taxon>
    </lineage>
</organism>
<feature type="domain" description="DUF4174" evidence="2">
    <location>
        <begin position="24"/>
        <end position="138"/>
    </location>
</feature>
<evidence type="ECO:0000256" key="1">
    <source>
        <dbReference type="ARBA" id="ARBA00022729"/>
    </source>
</evidence>
<proteinExistence type="predicted"/>
<evidence type="ECO:0000313" key="3">
    <source>
        <dbReference type="EMBL" id="MBT2161868.1"/>
    </source>
</evidence>
<evidence type="ECO:0000313" key="4">
    <source>
        <dbReference type="Proteomes" id="UP000740413"/>
    </source>
</evidence>
<keyword evidence="1" id="KW-0732">Signal</keyword>
<dbReference type="Proteomes" id="UP000740413">
    <property type="component" value="Unassembled WGS sequence"/>
</dbReference>
<gene>
    <name evidence="3" type="ORF">HW347_11385</name>
</gene>
<name>A0ABS5WEP6_9FLAO</name>
<protein>
    <submittedName>
        <fullName evidence="3">DUF4174 domain-containing protein</fullName>
    </submittedName>
</protein>
<dbReference type="Pfam" id="PF13778">
    <property type="entry name" value="DUF4174"/>
    <property type="match status" value="1"/>
</dbReference>
<evidence type="ECO:0000259" key="2">
    <source>
        <dbReference type="Pfam" id="PF13778"/>
    </source>
</evidence>
<sequence>MKFLKFFILTISLMAYSQTFGQDLDSYKWKNRLLLFVAQHINDNALSANLNAFTKEQKKLTDRDLVLFAMSPKKVYNQDNSKSNLNAELIYKQLKLAPDFEGVLLIGKDGGIKLTKAYPLTPEVVFDKIDGMPMRQSEMRSRKD</sequence>
<dbReference type="EMBL" id="JACATN010000003">
    <property type="protein sequence ID" value="MBT2161868.1"/>
    <property type="molecule type" value="Genomic_DNA"/>
</dbReference>
<dbReference type="InterPro" id="IPR025232">
    <property type="entry name" value="DUF4174"/>
</dbReference>
<keyword evidence="4" id="KW-1185">Reference proteome</keyword>